<accession>A0A3A1Y743</accession>
<comment type="caution">
    <text evidence="4">The sequence shown here is derived from an EMBL/GenBank/DDBJ whole genome shotgun (WGS) entry which is preliminary data.</text>
</comment>
<name>A0A3A1Y743_9GAMM</name>
<keyword evidence="2" id="KW-1133">Transmembrane helix</keyword>
<dbReference type="GO" id="GO:0042834">
    <property type="term" value="F:peptidoglycan binding"/>
    <property type="evidence" value="ECO:0007669"/>
    <property type="project" value="InterPro"/>
</dbReference>
<dbReference type="RefSeq" id="WP_119524902.1">
    <property type="nucleotide sequence ID" value="NZ_NRHC01000038.1"/>
</dbReference>
<reference evidence="4 5" key="1">
    <citation type="submission" date="2017-08" db="EMBL/GenBank/DDBJ databases">
        <title>Reclassification of Bisgaard taxon 37 and 44.</title>
        <authorList>
            <person name="Christensen H."/>
        </authorList>
    </citation>
    <scope>NUCLEOTIDE SEQUENCE [LARGE SCALE GENOMIC DNA]</scope>
    <source>
        <strain evidence="4 5">B96_3</strain>
    </source>
</reference>
<keyword evidence="2" id="KW-0472">Membrane</keyword>
<organism evidence="4 5">
    <name type="scientific">Psittacicella hinzii</name>
    <dbReference type="NCBI Taxonomy" id="2028575"/>
    <lineage>
        <taxon>Bacteria</taxon>
        <taxon>Pseudomonadati</taxon>
        <taxon>Pseudomonadota</taxon>
        <taxon>Gammaproteobacteria</taxon>
        <taxon>Pasteurellales</taxon>
        <taxon>Psittacicellaceae</taxon>
        <taxon>Psittacicella</taxon>
    </lineage>
</organism>
<protein>
    <recommendedName>
        <fullName evidence="3">Opacity-associated protein A LysM-like domain-containing protein</fullName>
    </recommendedName>
</protein>
<dbReference type="AlphaFoldDB" id="A0A3A1Y743"/>
<feature type="domain" description="Opacity-associated protein A LysM-like" evidence="3">
    <location>
        <begin position="124"/>
        <end position="185"/>
    </location>
</feature>
<evidence type="ECO:0000313" key="5">
    <source>
        <dbReference type="Proteomes" id="UP000265691"/>
    </source>
</evidence>
<evidence type="ECO:0000313" key="4">
    <source>
        <dbReference type="EMBL" id="RIY33126.1"/>
    </source>
</evidence>
<feature type="transmembrane region" description="Helical" evidence="2">
    <location>
        <begin position="17"/>
        <end position="35"/>
    </location>
</feature>
<gene>
    <name evidence="4" type="ORF">CKF54_03495</name>
</gene>
<dbReference type="InterPro" id="IPR007340">
    <property type="entry name" value="LysM_Opacity-associatedA"/>
</dbReference>
<dbReference type="EMBL" id="NRHC01000038">
    <property type="protein sequence ID" value="RIY33126.1"/>
    <property type="molecule type" value="Genomic_DNA"/>
</dbReference>
<keyword evidence="5" id="KW-1185">Reference proteome</keyword>
<feature type="region of interest" description="Disordered" evidence="1">
    <location>
        <begin position="59"/>
        <end position="106"/>
    </location>
</feature>
<feature type="compositionally biased region" description="Low complexity" evidence="1">
    <location>
        <begin position="75"/>
        <end position="86"/>
    </location>
</feature>
<dbReference type="Pfam" id="PF04225">
    <property type="entry name" value="LysM_OapA"/>
    <property type="match status" value="1"/>
</dbReference>
<proteinExistence type="predicted"/>
<evidence type="ECO:0000256" key="1">
    <source>
        <dbReference type="SAM" id="MobiDB-lite"/>
    </source>
</evidence>
<evidence type="ECO:0000256" key="2">
    <source>
        <dbReference type="SAM" id="Phobius"/>
    </source>
</evidence>
<sequence length="203" mass="22525">MKEKMKGVIDRSSYTKLYIYVGIIILCVVLYLFVFRDTSNKDSILLARNETSTVVIGNQNQETAVDSQETKEELAPAPAETKPETPVVTPEQPKTPEVAPTTNNNQGSLIPAVAENQIYANLETHSFTVNKGQTAGTIFAKNRADIYAMAAVNKTIERLGENDKIFVKYNSSGKIVVLSIEKRRGGFVGQYILNIDNNYIFVK</sequence>
<dbReference type="OrthoDB" id="5678214at2"/>
<evidence type="ECO:0000259" key="3">
    <source>
        <dbReference type="Pfam" id="PF04225"/>
    </source>
</evidence>
<keyword evidence="2" id="KW-0812">Transmembrane</keyword>
<dbReference type="Proteomes" id="UP000265691">
    <property type="component" value="Unassembled WGS sequence"/>
</dbReference>